<dbReference type="Proteomes" id="UP000541444">
    <property type="component" value="Unassembled WGS sequence"/>
</dbReference>
<dbReference type="OrthoDB" id="193674at2759"/>
<keyword evidence="2" id="KW-1185">Reference proteome</keyword>
<comment type="caution">
    <text evidence="1">The sequence shown here is derived from an EMBL/GenBank/DDBJ whole genome shotgun (WGS) entry which is preliminary data.</text>
</comment>
<protein>
    <submittedName>
        <fullName evidence="1">Uncharacterized protein</fullName>
    </submittedName>
</protein>
<organism evidence="1 2">
    <name type="scientific">Kingdonia uniflora</name>
    <dbReference type="NCBI Taxonomy" id="39325"/>
    <lineage>
        <taxon>Eukaryota</taxon>
        <taxon>Viridiplantae</taxon>
        <taxon>Streptophyta</taxon>
        <taxon>Embryophyta</taxon>
        <taxon>Tracheophyta</taxon>
        <taxon>Spermatophyta</taxon>
        <taxon>Magnoliopsida</taxon>
        <taxon>Ranunculales</taxon>
        <taxon>Circaeasteraceae</taxon>
        <taxon>Kingdonia</taxon>
    </lineage>
</organism>
<evidence type="ECO:0000313" key="1">
    <source>
        <dbReference type="EMBL" id="KAF6165853.1"/>
    </source>
</evidence>
<dbReference type="AlphaFoldDB" id="A0A7J7NFL4"/>
<accession>A0A7J7NFL4</accession>
<gene>
    <name evidence="1" type="ORF">GIB67_012750</name>
</gene>
<reference evidence="1 2" key="1">
    <citation type="journal article" date="2020" name="IScience">
        <title>Genome Sequencing of the Endangered Kingdonia uniflora (Circaeasteraceae, Ranunculales) Reveals Potential Mechanisms of Evolutionary Specialization.</title>
        <authorList>
            <person name="Sun Y."/>
            <person name="Deng T."/>
            <person name="Zhang A."/>
            <person name="Moore M.J."/>
            <person name="Landis J.B."/>
            <person name="Lin N."/>
            <person name="Zhang H."/>
            <person name="Zhang X."/>
            <person name="Huang J."/>
            <person name="Zhang X."/>
            <person name="Sun H."/>
            <person name="Wang H."/>
        </authorList>
    </citation>
    <scope>NUCLEOTIDE SEQUENCE [LARGE SCALE GENOMIC DNA]</scope>
    <source>
        <strain evidence="1">TB1705</strain>
        <tissue evidence="1">Leaf</tissue>
    </source>
</reference>
<evidence type="ECO:0000313" key="2">
    <source>
        <dbReference type="Proteomes" id="UP000541444"/>
    </source>
</evidence>
<proteinExistence type="predicted"/>
<sequence length="89" mass="10253">MVLVQVHRDPETSKVLNLLLVWADEVLNLLFVWADEGSEQRVFVRVVFEGEGDCLGVKKDFAVSFSKRGIFLLLRCRNCTDFDICISFR</sequence>
<name>A0A7J7NFL4_9MAGN</name>
<dbReference type="EMBL" id="JACGCM010000816">
    <property type="protein sequence ID" value="KAF6165853.1"/>
    <property type="molecule type" value="Genomic_DNA"/>
</dbReference>